<dbReference type="EMBL" id="CP038231">
    <property type="protein sequence ID" value="QDH13789.1"/>
    <property type="molecule type" value="Genomic_DNA"/>
</dbReference>
<sequence length="314" mass="32899">MVHAASRHGPCFPLSSAAPLQVAFPTRRIPVAPVHPIRLVVSDVDGTLLNPDHKLAPETIQAAQALRKAGIHLALASARAPGAMVPVVAQLGLEGPQAAFNGGIIFTPNGTLGGKVDRSLTMPPQLVGLIVNALESEPVETWLQDDHTWYVREPNTPLVQAERASSGLVPTAANLADHVQGINRLVAMGNDPESVAKVEGWLQKEFGGAASIRRSMPCRINITALGANKGEAMKALAALYHVRPDEVAVIGDAHNDIPMLKSAGLSIAMGQAEGDVKAAATHVAGDNRGAGWADAIKRWVLPRAPGQVEKTEGA</sequence>
<dbReference type="Gene3D" id="3.30.1240.10">
    <property type="match status" value="1"/>
</dbReference>
<protein>
    <submittedName>
        <fullName evidence="1">HAD family hydrolase</fullName>
    </submittedName>
</protein>
<dbReference type="GO" id="GO:0005829">
    <property type="term" value="C:cytosol"/>
    <property type="evidence" value="ECO:0007669"/>
    <property type="project" value="TreeGrafter"/>
</dbReference>
<dbReference type="InterPro" id="IPR023214">
    <property type="entry name" value="HAD_sf"/>
</dbReference>
<dbReference type="Gene3D" id="3.40.50.1000">
    <property type="entry name" value="HAD superfamily/HAD-like"/>
    <property type="match status" value="1"/>
</dbReference>
<dbReference type="KEGG" id="swf:E3E12_05870"/>
<dbReference type="PROSITE" id="PS01228">
    <property type="entry name" value="COF_1"/>
    <property type="match status" value="1"/>
</dbReference>
<name>A0A4Y6U8L2_9PROT</name>
<dbReference type="InterPro" id="IPR000150">
    <property type="entry name" value="Cof"/>
</dbReference>
<dbReference type="GO" id="GO:0000287">
    <property type="term" value="F:magnesium ion binding"/>
    <property type="evidence" value="ECO:0007669"/>
    <property type="project" value="TreeGrafter"/>
</dbReference>
<dbReference type="SFLD" id="SFLDG01140">
    <property type="entry name" value="C2.B:_Phosphomannomutase_and_P"/>
    <property type="match status" value="1"/>
</dbReference>
<dbReference type="OrthoDB" id="7847955at2"/>
<dbReference type="PANTHER" id="PTHR10000">
    <property type="entry name" value="PHOSPHOSERINE PHOSPHATASE"/>
    <property type="match status" value="1"/>
</dbReference>
<organism evidence="1 2">
    <name type="scientific">Formicincola oecophyllae</name>
    <dbReference type="NCBI Taxonomy" id="2558361"/>
    <lineage>
        <taxon>Bacteria</taxon>
        <taxon>Pseudomonadati</taxon>
        <taxon>Pseudomonadota</taxon>
        <taxon>Alphaproteobacteria</taxon>
        <taxon>Acetobacterales</taxon>
        <taxon>Acetobacteraceae</taxon>
        <taxon>Formicincola</taxon>
    </lineage>
</organism>
<accession>A0A4Y6U8L2</accession>
<dbReference type="SUPFAM" id="SSF56784">
    <property type="entry name" value="HAD-like"/>
    <property type="match status" value="1"/>
</dbReference>
<evidence type="ECO:0000313" key="2">
    <source>
        <dbReference type="Proteomes" id="UP000318709"/>
    </source>
</evidence>
<evidence type="ECO:0000313" key="1">
    <source>
        <dbReference type="EMBL" id="QDH13789.1"/>
    </source>
</evidence>
<gene>
    <name evidence="1" type="ORF">E3E12_05870</name>
</gene>
<keyword evidence="1" id="KW-0378">Hydrolase</keyword>
<reference evidence="1 2" key="1">
    <citation type="submission" date="2019-03" db="EMBL/GenBank/DDBJ databases">
        <title>The complete genome sequence of Swingsia_sp. F3b2 LMG30590(T).</title>
        <authorList>
            <person name="Chua K.-O."/>
            <person name="Chan K.-G."/>
            <person name="See-Too W.-S."/>
        </authorList>
    </citation>
    <scope>NUCLEOTIDE SEQUENCE [LARGE SCALE GENOMIC DNA]</scope>
    <source>
        <strain evidence="1 2">F3b2</strain>
    </source>
</reference>
<dbReference type="Pfam" id="PF08282">
    <property type="entry name" value="Hydrolase_3"/>
    <property type="match status" value="1"/>
</dbReference>
<dbReference type="GO" id="GO:0016791">
    <property type="term" value="F:phosphatase activity"/>
    <property type="evidence" value="ECO:0007669"/>
    <property type="project" value="UniProtKB-ARBA"/>
</dbReference>
<dbReference type="AlphaFoldDB" id="A0A4Y6U8L2"/>
<dbReference type="NCBIfam" id="TIGR00099">
    <property type="entry name" value="Cof-subfamily"/>
    <property type="match status" value="1"/>
</dbReference>
<keyword evidence="2" id="KW-1185">Reference proteome</keyword>
<dbReference type="Proteomes" id="UP000318709">
    <property type="component" value="Chromosome"/>
</dbReference>
<dbReference type="PROSITE" id="PS01229">
    <property type="entry name" value="COF_2"/>
    <property type="match status" value="1"/>
</dbReference>
<dbReference type="SFLD" id="SFLDS00003">
    <property type="entry name" value="Haloacid_Dehalogenase"/>
    <property type="match status" value="1"/>
</dbReference>
<dbReference type="InterPro" id="IPR006379">
    <property type="entry name" value="HAD-SF_hydro_IIB"/>
</dbReference>
<dbReference type="PANTHER" id="PTHR10000:SF8">
    <property type="entry name" value="HAD SUPERFAMILY HYDROLASE-LIKE, TYPE 3"/>
    <property type="match status" value="1"/>
</dbReference>
<dbReference type="NCBIfam" id="TIGR01484">
    <property type="entry name" value="HAD-SF-IIB"/>
    <property type="match status" value="1"/>
</dbReference>
<dbReference type="CDD" id="cd07516">
    <property type="entry name" value="HAD_Pase"/>
    <property type="match status" value="1"/>
</dbReference>
<dbReference type="InterPro" id="IPR036412">
    <property type="entry name" value="HAD-like_sf"/>
</dbReference>
<proteinExistence type="predicted"/>